<feature type="domain" description="Glycosyl transferase CAP10" evidence="3">
    <location>
        <begin position="74"/>
        <end position="347"/>
    </location>
</feature>
<dbReference type="InParanoid" id="A0A2K3CUL5"/>
<dbReference type="GO" id="GO:0016740">
    <property type="term" value="F:transferase activity"/>
    <property type="evidence" value="ECO:0007669"/>
    <property type="project" value="UniProtKB-KW"/>
</dbReference>
<dbReference type="PANTHER" id="PTHR12203">
    <property type="entry name" value="KDEL LYS-ASP-GLU-LEU CONTAINING - RELATED"/>
    <property type="match status" value="1"/>
</dbReference>
<dbReference type="AlphaFoldDB" id="A0A2K3CUL5"/>
<dbReference type="OrthoDB" id="541052at2759"/>
<dbReference type="PANTHER" id="PTHR12203:SF35">
    <property type="entry name" value="PROTEIN O-GLUCOSYLTRANSFERASE 1"/>
    <property type="match status" value="1"/>
</dbReference>
<dbReference type="EMBL" id="CM008977">
    <property type="protein sequence ID" value="PNW71972.1"/>
    <property type="molecule type" value="Genomic_DNA"/>
</dbReference>
<dbReference type="ExpressionAtlas" id="A0A2K3CUL5">
    <property type="expression patterns" value="baseline and differential"/>
</dbReference>
<evidence type="ECO:0000313" key="5">
    <source>
        <dbReference type="Proteomes" id="UP000006906"/>
    </source>
</evidence>
<evidence type="ECO:0000259" key="3">
    <source>
        <dbReference type="SMART" id="SM00672"/>
    </source>
</evidence>
<evidence type="ECO:0000313" key="4">
    <source>
        <dbReference type="EMBL" id="PNW71972.1"/>
    </source>
</evidence>
<dbReference type="RefSeq" id="XP_001691956.2">
    <property type="nucleotide sequence ID" value="XM_001691904.2"/>
</dbReference>
<dbReference type="Pfam" id="PF05686">
    <property type="entry name" value="Glyco_transf_90"/>
    <property type="match status" value="1"/>
</dbReference>
<evidence type="ECO:0000256" key="2">
    <source>
        <dbReference type="ARBA" id="ARBA00022679"/>
    </source>
</evidence>
<dbReference type="Gramene" id="PNW71972">
    <property type="protein sequence ID" value="PNW71972"/>
    <property type="gene ID" value="CHLRE_16g687750v5"/>
</dbReference>
<organism evidence="4 5">
    <name type="scientific">Chlamydomonas reinhardtii</name>
    <name type="common">Chlamydomonas smithii</name>
    <dbReference type="NCBI Taxonomy" id="3055"/>
    <lineage>
        <taxon>Eukaryota</taxon>
        <taxon>Viridiplantae</taxon>
        <taxon>Chlorophyta</taxon>
        <taxon>core chlorophytes</taxon>
        <taxon>Chlorophyceae</taxon>
        <taxon>CS clade</taxon>
        <taxon>Chlamydomonadales</taxon>
        <taxon>Chlamydomonadaceae</taxon>
        <taxon>Chlamydomonas</taxon>
    </lineage>
</organism>
<keyword evidence="2" id="KW-0808">Transferase</keyword>
<dbReference type="GeneID" id="5717672"/>
<comment type="similarity">
    <text evidence="1">Belongs to the glycosyltransferase 90 family.</text>
</comment>
<dbReference type="InterPro" id="IPR006598">
    <property type="entry name" value="CAP10"/>
</dbReference>
<accession>A0A2K3CUL5</accession>
<evidence type="ECO:0000256" key="1">
    <source>
        <dbReference type="ARBA" id="ARBA00010118"/>
    </source>
</evidence>
<keyword evidence="5" id="KW-1185">Reference proteome</keyword>
<proteinExistence type="inferred from homology"/>
<dbReference type="PaxDb" id="3055-EDP04446"/>
<reference evidence="4 5" key="1">
    <citation type="journal article" date="2007" name="Science">
        <title>The Chlamydomonas genome reveals the evolution of key animal and plant functions.</title>
        <authorList>
            <person name="Merchant S.S."/>
            <person name="Prochnik S.E."/>
            <person name="Vallon O."/>
            <person name="Harris E.H."/>
            <person name="Karpowicz S.J."/>
            <person name="Witman G.B."/>
            <person name="Terry A."/>
            <person name="Salamov A."/>
            <person name="Fritz-Laylin L.K."/>
            <person name="Marechal-Drouard L."/>
            <person name="Marshall W.F."/>
            <person name="Qu L.H."/>
            <person name="Nelson D.R."/>
            <person name="Sanderfoot A.A."/>
            <person name="Spalding M.H."/>
            <person name="Kapitonov V.V."/>
            <person name="Ren Q."/>
            <person name="Ferris P."/>
            <person name="Lindquist E."/>
            <person name="Shapiro H."/>
            <person name="Lucas S.M."/>
            <person name="Grimwood J."/>
            <person name="Schmutz J."/>
            <person name="Cardol P."/>
            <person name="Cerutti H."/>
            <person name="Chanfreau G."/>
            <person name="Chen C.L."/>
            <person name="Cognat V."/>
            <person name="Croft M.T."/>
            <person name="Dent R."/>
            <person name="Dutcher S."/>
            <person name="Fernandez E."/>
            <person name="Fukuzawa H."/>
            <person name="Gonzalez-Ballester D."/>
            <person name="Gonzalez-Halphen D."/>
            <person name="Hallmann A."/>
            <person name="Hanikenne M."/>
            <person name="Hippler M."/>
            <person name="Inwood W."/>
            <person name="Jabbari K."/>
            <person name="Kalanon M."/>
            <person name="Kuras R."/>
            <person name="Lefebvre P.A."/>
            <person name="Lemaire S.D."/>
            <person name="Lobanov A.V."/>
            <person name="Lohr M."/>
            <person name="Manuell A."/>
            <person name="Meier I."/>
            <person name="Mets L."/>
            <person name="Mittag M."/>
            <person name="Mittelmeier T."/>
            <person name="Moroney J.V."/>
            <person name="Moseley J."/>
            <person name="Napoli C."/>
            <person name="Nedelcu A.M."/>
            <person name="Niyogi K."/>
            <person name="Novoselov S.V."/>
            <person name="Paulsen I.T."/>
            <person name="Pazour G."/>
            <person name="Purton S."/>
            <person name="Ral J.P."/>
            <person name="Riano-Pachon D.M."/>
            <person name="Riekhof W."/>
            <person name="Rymarquis L."/>
            <person name="Schroda M."/>
            <person name="Stern D."/>
            <person name="Umen J."/>
            <person name="Willows R."/>
            <person name="Wilson N."/>
            <person name="Zimmer S.L."/>
            <person name="Allmer J."/>
            <person name="Balk J."/>
            <person name="Bisova K."/>
            <person name="Chen C.J."/>
            <person name="Elias M."/>
            <person name="Gendler K."/>
            <person name="Hauser C."/>
            <person name="Lamb M.R."/>
            <person name="Ledford H."/>
            <person name="Long J.C."/>
            <person name="Minagawa J."/>
            <person name="Page M.D."/>
            <person name="Pan J."/>
            <person name="Pootakham W."/>
            <person name="Roje S."/>
            <person name="Rose A."/>
            <person name="Stahlberg E."/>
            <person name="Terauchi A.M."/>
            <person name="Yang P."/>
            <person name="Ball S."/>
            <person name="Bowler C."/>
            <person name="Dieckmann C.L."/>
            <person name="Gladyshev V.N."/>
            <person name="Green P."/>
            <person name="Jorgensen R."/>
            <person name="Mayfield S."/>
            <person name="Mueller-Roeber B."/>
            <person name="Rajamani S."/>
            <person name="Sayre R.T."/>
            <person name="Brokstein P."/>
            <person name="Dubchak I."/>
            <person name="Goodstein D."/>
            <person name="Hornick L."/>
            <person name="Huang Y.W."/>
            <person name="Jhaveri J."/>
            <person name="Luo Y."/>
            <person name="Martinez D."/>
            <person name="Ngau W.C."/>
            <person name="Otillar B."/>
            <person name="Poliakov A."/>
            <person name="Porter A."/>
            <person name="Szajkowski L."/>
            <person name="Werner G."/>
            <person name="Zhou K."/>
            <person name="Grigoriev I.V."/>
            <person name="Rokhsar D.S."/>
            <person name="Grossman A.R."/>
        </authorList>
    </citation>
    <scope>NUCLEOTIDE SEQUENCE [LARGE SCALE GENOMIC DNA]</scope>
    <source>
        <strain evidence="5">CC-503</strain>
    </source>
</reference>
<dbReference type="Proteomes" id="UP000006906">
    <property type="component" value="Chromosome 16"/>
</dbReference>
<gene>
    <name evidence="4" type="ORF">CHLRE_16g687750v5</name>
</gene>
<dbReference type="KEGG" id="cre:CHLRE_16g687750v5"/>
<protein>
    <recommendedName>
        <fullName evidence="3">Glycosyl transferase CAP10 domain-containing protein</fullName>
    </recommendedName>
</protein>
<name>A0A2K3CUL5_CHLRE</name>
<dbReference type="SMART" id="SM00672">
    <property type="entry name" value="CAP10"/>
    <property type="match status" value="1"/>
</dbReference>
<sequence length="366" mass="42496">MYHAYPRRRRTDLVEQWWKSYSVLQLVLIYNNTIYWPSRPDGPKLTWPTGHWASPYKCDMHAALAPALAAGRITLPNALFIYNTDDNIVRFGKRARNLTVPSLSISRLSGGPELQPEGEDLDILVPQMMYTLDSVISYPWHLKKDIAFFRGKPHCTGLWSQRYNYTDACSRAYLAWMSARDEAVGNATALDVAIYIPYNVRHPNGSIPHNFTYPLKHTAPIREHAKYKWLLNLEGMVAAFRLTQFMMLNSLILHQRTHYIEYFYRSLEPWKHYVPFWNATAPDGKLLGMDDIYSVLEYVRRLDRENPAAIQAIIANAQSFAMKFLHTPMRLRYYKAAIEGYKALFPDMDNFLESYVADLRAKGWAI</sequence>
<dbReference type="InterPro" id="IPR051091">
    <property type="entry name" value="O-Glucosyltr/Glycosyltrsf_90"/>
</dbReference>